<protein>
    <recommendedName>
        <fullName evidence="3">Cohesin subunit SA</fullName>
    </recommendedName>
    <alternativeName>
        <fullName evidence="3">SCC3 homolog</fullName>
    </alternativeName>
    <alternativeName>
        <fullName evidence="3">Stromal antigen</fullName>
    </alternativeName>
</protein>
<keyword evidence="2 3" id="KW-0539">Nucleus</keyword>
<dbReference type="GO" id="GO:0007059">
    <property type="term" value="P:chromosome segregation"/>
    <property type="evidence" value="ECO:0007669"/>
    <property type="project" value="UniProtKB-KW"/>
</dbReference>
<comment type="caution">
    <text evidence="6">The sequence shown here is derived from an EMBL/GenBank/DDBJ whole genome shotgun (WGS) entry which is preliminary data.</text>
</comment>
<feature type="compositionally biased region" description="Basic residues" evidence="4">
    <location>
        <begin position="140"/>
        <end position="151"/>
    </location>
</feature>
<keyword evidence="3" id="KW-0131">Cell cycle</keyword>
<feature type="domain" description="SCD" evidence="5">
    <location>
        <begin position="944"/>
        <end position="1029"/>
    </location>
</feature>
<feature type="region of interest" description="Disordered" evidence="4">
    <location>
        <begin position="429"/>
        <end position="512"/>
    </location>
</feature>
<dbReference type="InterPro" id="IPR039662">
    <property type="entry name" value="Cohesin_Scc3/SA"/>
</dbReference>
<comment type="subcellular location">
    <subcellularLocation>
        <location evidence="3">Nucleus</location>
    </subcellularLocation>
    <subcellularLocation>
        <location evidence="3">Chromosome</location>
    </subcellularLocation>
    <subcellularLocation>
        <location evidence="3">Chromosome</location>
        <location evidence="3">Centromere</location>
    </subcellularLocation>
</comment>
<organism evidence="6 7">
    <name type="scientific">Crotalus adamanteus</name>
    <name type="common">Eastern diamondback rattlesnake</name>
    <dbReference type="NCBI Taxonomy" id="8729"/>
    <lineage>
        <taxon>Eukaryota</taxon>
        <taxon>Metazoa</taxon>
        <taxon>Chordata</taxon>
        <taxon>Craniata</taxon>
        <taxon>Vertebrata</taxon>
        <taxon>Euteleostomi</taxon>
        <taxon>Lepidosauria</taxon>
        <taxon>Squamata</taxon>
        <taxon>Bifurcata</taxon>
        <taxon>Unidentata</taxon>
        <taxon>Episquamata</taxon>
        <taxon>Toxicofera</taxon>
        <taxon>Serpentes</taxon>
        <taxon>Colubroidea</taxon>
        <taxon>Viperidae</taxon>
        <taxon>Crotalinae</taxon>
        <taxon>Crotalus</taxon>
    </lineage>
</organism>
<dbReference type="InterPro" id="IPR016024">
    <property type="entry name" value="ARM-type_fold"/>
</dbReference>
<feature type="compositionally biased region" description="Basic and acidic residues" evidence="4">
    <location>
        <begin position="466"/>
        <end position="482"/>
    </location>
</feature>
<feature type="compositionally biased region" description="Gly residues" evidence="4">
    <location>
        <begin position="444"/>
        <end position="454"/>
    </location>
</feature>
<dbReference type="EMBL" id="JAOTOJ010000003">
    <property type="protein sequence ID" value="KAK9405105.1"/>
    <property type="molecule type" value="Genomic_DNA"/>
</dbReference>
<feature type="region of interest" description="Disordered" evidence="4">
    <location>
        <begin position="252"/>
        <end position="279"/>
    </location>
</feature>
<dbReference type="InterPro" id="IPR056396">
    <property type="entry name" value="HEAT_SCC3-SA"/>
</dbReference>
<dbReference type="SUPFAM" id="SSF48371">
    <property type="entry name" value="ARM repeat"/>
    <property type="match status" value="1"/>
</dbReference>
<feature type="compositionally biased region" description="Basic and acidic residues" evidence="4">
    <location>
        <begin position="63"/>
        <end position="78"/>
    </location>
</feature>
<keyword evidence="7" id="KW-1185">Reference proteome</keyword>
<feature type="region of interest" description="Disordered" evidence="4">
    <location>
        <begin position="526"/>
        <end position="731"/>
    </location>
</feature>
<dbReference type="GO" id="GO:0003682">
    <property type="term" value="F:chromatin binding"/>
    <property type="evidence" value="ECO:0007669"/>
    <property type="project" value="TreeGrafter"/>
</dbReference>
<dbReference type="Proteomes" id="UP001474421">
    <property type="component" value="Unassembled WGS sequence"/>
</dbReference>
<keyword evidence="3" id="KW-0158">Chromosome</keyword>
<comment type="similarity">
    <text evidence="1 3">Belongs to the SCC3 family.</text>
</comment>
<evidence type="ECO:0000256" key="1">
    <source>
        <dbReference type="ARBA" id="ARBA00005486"/>
    </source>
</evidence>
<dbReference type="GO" id="GO:0030893">
    <property type="term" value="C:meiotic cohesin complex"/>
    <property type="evidence" value="ECO:0007669"/>
    <property type="project" value="TreeGrafter"/>
</dbReference>
<dbReference type="Pfam" id="PF21581">
    <property type="entry name" value="SCD"/>
    <property type="match status" value="1"/>
</dbReference>
<dbReference type="Pfam" id="PF08514">
    <property type="entry name" value="STAG"/>
    <property type="match status" value="1"/>
</dbReference>
<evidence type="ECO:0000256" key="2">
    <source>
        <dbReference type="ARBA" id="ARBA00023242"/>
    </source>
</evidence>
<feature type="compositionally biased region" description="Basic residues" evidence="4">
    <location>
        <begin position="704"/>
        <end position="723"/>
    </location>
</feature>
<feature type="compositionally biased region" description="Low complexity" evidence="4">
    <location>
        <begin position="613"/>
        <end position="683"/>
    </location>
</feature>
<accession>A0AAW1BTM9</accession>
<evidence type="ECO:0000256" key="3">
    <source>
        <dbReference type="RuleBase" id="RU369063"/>
    </source>
</evidence>
<dbReference type="GO" id="GO:0000785">
    <property type="term" value="C:chromatin"/>
    <property type="evidence" value="ECO:0007669"/>
    <property type="project" value="UniProtKB-UniRule"/>
</dbReference>
<keyword evidence="3" id="KW-0159">Chromosome partition</keyword>
<dbReference type="InterPro" id="IPR013721">
    <property type="entry name" value="STAG"/>
</dbReference>
<evidence type="ECO:0000313" key="6">
    <source>
        <dbReference type="EMBL" id="KAK9405105.1"/>
    </source>
</evidence>
<comment type="function">
    <text evidence="3">Component of cohesin complex, a complex required for the cohesion of sister chromatids after DNA replication. The cohesin complex apparently forms a large proteinaceous ring within which sister chromatids can be trapped. At anaphase, the complex is cleaved and dissociates from chromatin, allowing sister chromatids to segregate.</text>
</comment>
<gene>
    <name evidence="6" type="ORF">NXF25_009932</name>
</gene>
<name>A0AAW1BTM9_CROAD</name>
<comment type="subunit">
    <text evidence="3">Part of the cohesin complex which is composed of a heterodimer between a SMC1 protein (SMC1A or SMC1B) and SMC3, which are attached via their hinge domain, and RAD21 which link them at their heads, and one STAG protein.</text>
</comment>
<dbReference type="GO" id="GO:0005634">
    <property type="term" value="C:nucleus"/>
    <property type="evidence" value="ECO:0007669"/>
    <property type="project" value="UniProtKB-SubCell"/>
</dbReference>
<feature type="region of interest" description="Disordered" evidence="4">
    <location>
        <begin position="29"/>
        <end position="186"/>
    </location>
</feature>
<dbReference type="GO" id="GO:0034089">
    <property type="term" value="P:establishment of meiotic sister chromatid cohesion"/>
    <property type="evidence" value="ECO:0007669"/>
    <property type="project" value="TreeGrafter"/>
</dbReference>
<dbReference type="InterPro" id="IPR020839">
    <property type="entry name" value="SCD"/>
</dbReference>
<dbReference type="PANTHER" id="PTHR11199">
    <property type="entry name" value="STROMAL ANTIGEN"/>
    <property type="match status" value="1"/>
</dbReference>
<sequence>MMGVIPHKWRKVRLGSNDLGSQPEVAVRAAGPALHSGEPAPSLDHCKARHTSTIPSPNMKTDPLSDPRKHPPVWDKGRMPSLKEGNNSGQPSDLALKGRPRSCSAPLAGQIESPPRSRGAGRKGSGGEREVCRCSSGQSRRWRERRHHHWRGDKLPAAARIGPAREATAEPKEGSLALSEGNPPTHRGKVPGGRGAGLVFPSLPWKLFPVARPKLSPWKVLASGALNQALWKSSHAQQAWCRSRVGGMSRRKVCGQGRQGQKQQSPVLRPGGREEQLPPTCRIGGPIKELFNIYSESILNEALENIDAGIKVNDALANWRPLGDPLGELLEADRALQNGAWPLDPFRCSTWQDALWFKGGKRWVPRRLSWIWKEGREIRWGHPNSSLDLGICTCQPGPLFYAFSVKDPETGPSGLAMLSLPPPTCGRLSLPPRPCSLEPHRPAGSGGRWRGAGAEGQAKKGPKQLLGREARPAREEKKEKTTPGRAPPPSVSPNRARQSAARLGGGCRPLQGKPLERWIGRALFGSPARQSLPKGGHPIPRLRGPGSFPGTEPASRPLLQGCPLHPFCGTTPPPTETPGRGCQPLEDAAGGSPRREEPLRPRRRMRRPGGPPRAGQVAAAAASQSRDAAGESSRSPQAAPAVPAMAPPSMALRRRPAPASAAASAASSSSSSSSAGSAAASGEPGRGAGWDSGSDVEAEAAVGRRAKRPARRRGSPVPKRARPRASEEAGSAGGLFEAVKAGRSALEPLVDEWLEGYRRDRPGGFAELLNFVVRACGCRGVVTLEMLRGLQNSEIIKSLTESFEEDSAEYPLLLNTPTWRRFRAGFCEFIAVLVHRAQHNVVYDEYLMDSLIAFLTGMSDSQVRAFRHTSTLAAMKLMTALVHVALSVTMQKDNAQRQYETERAKGLGCWAPGKLEGLLEKHKEFQEKQEELETLMNALFKGVFVHRYRDLIPEIRAICIGEMGEWIQHYATSFLTDGYLKYIGWTLHDKQGEVRLRCLLALQGLYGSPETALQMELFTGRFKERIVSMVLDKEPQVAAEAVRLLTLILQNTDGALTDADCERVFPLVYASSRPVAAAAGEFLYKKLLAPKVDARGKSGDRHEATRVFLQWLLVFFIESEFHDHAAYLVDSLWDSASALLKDWQVPTGLLLEESPVEGLGDLKESSLILILVASMRQATEGHPPIGRFSGKKVFSARERKAQSEERLRLTQHFVPLLPQLLAKFSADAEKVGPLLEALRYFDLTYYSTGRLEKHLDLLLTQLKEVVEKHTGREVLELASQTLQLLCCTEFAFYSRVDLARSCIMDYLADKFQHDVTELLQSSFSEQEEVYSMATTLRRIAFFHSAHDLTPWGFFQPCVHLLRHLLNTGEAYEQVVIPALTCAHFSLLWELSRCSAGAVPDQQQLLSLKDKVAAFCSLCQSCLVDVEPCVQEQAFVLLSDLLLIFGPQLTDRGHPVLQELVFQPESALQSQLSGFLMDRVFNHSQAPEDGVHYP</sequence>
<dbReference type="GO" id="GO:0051301">
    <property type="term" value="P:cell division"/>
    <property type="evidence" value="ECO:0007669"/>
    <property type="project" value="UniProtKB-UniRule"/>
</dbReference>
<reference evidence="6 7" key="1">
    <citation type="journal article" date="2024" name="Proc. Natl. Acad. Sci. U.S.A.">
        <title>The genetic regulatory architecture and epigenomic basis for age-related changes in rattlesnake venom.</title>
        <authorList>
            <person name="Hogan M.P."/>
            <person name="Holding M.L."/>
            <person name="Nystrom G.S."/>
            <person name="Colston T.J."/>
            <person name="Bartlett D.A."/>
            <person name="Mason A.J."/>
            <person name="Ellsworth S.A."/>
            <person name="Rautsaw R.M."/>
            <person name="Lawrence K.C."/>
            <person name="Strickland J.L."/>
            <person name="He B."/>
            <person name="Fraser P."/>
            <person name="Margres M.J."/>
            <person name="Gilbert D.M."/>
            <person name="Gibbs H.L."/>
            <person name="Parkinson C.L."/>
            <person name="Rokyta D.R."/>
        </authorList>
    </citation>
    <scope>NUCLEOTIDE SEQUENCE [LARGE SCALE GENOMIC DNA]</scope>
    <source>
        <strain evidence="6">DRR0105</strain>
    </source>
</reference>
<evidence type="ECO:0000256" key="4">
    <source>
        <dbReference type="SAM" id="MobiDB-lite"/>
    </source>
</evidence>
<evidence type="ECO:0000313" key="7">
    <source>
        <dbReference type="Proteomes" id="UP001474421"/>
    </source>
</evidence>
<keyword evidence="3" id="KW-0132">Cell division</keyword>
<evidence type="ECO:0000259" key="5">
    <source>
        <dbReference type="PROSITE" id="PS51425"/>
    </source>
</evidence>
<dbReference type="GO" id="GO:0000775">
    <property type="term" value="C:chromosome, centromeric region"/>
    <property type="evidence" value="ECO:0007669"/>
    <property type="project" value="UniProtKB-SubCell"/>
</dbReference>
<dbReference type="PANTHER" id="PTHR11199:SF8">
    <property type="entry name" value="COHESIN SUBUNIT SA-3"/>
    <property type="match status" value="1"/>
</dbReference>
<proteinExistence type="inferred from homology"/>
<dbReference type="Pfam" id="PF24571">
    <property type="entry name" value="HEAT_SCC3-SA"/>
    <property type="match status" value="1"/>
</dbReference>
<dbReference type="PROSITE" id="PS51425">
    <property type="entry name" value="SCD"/>
    <property type="match status" value="1"/>
</dbReference>